<organism evidence="2">
    <name type="scientific">Octopus bimaculoides</name>
    <name type="common">California two-spotted octopus</name>
    <dbReference type="NCBI Taxonomy" id="37653"/>
    <lineage>
        <taxon>Eukaryota</taxon>
        <taxon>Metazoa</taxon>
        <taxon>Spiralia</taxon>
        <taxon>Lophotrochozoa</taxon>
        <taxon>Mollusca</taxon>
        <taxon>Cephalopoda</taxon>
        <taxon>Coleoidea</taxon>
        <taxon>Octopodiformes</taxon>
        <taxon>Octopoda</taxon>
        <taxon>Incirrata</taxon>
        <taxon>Octopodidae</taxon>
        <taxon>Octopus</taxon>
    </lineage>
</organism>
<keyword evidence="1" id="KW-0812">Transmembrane</keyword>
<protein>
    <submittedName>
        <fullName evidence="2">Uncharacterized protein</fullName>
    </submittedName>
</protein>
<evidence type="ECO:0000313" key="2">
    <source>
        <dbReference type="EMBL" id="KOF72079.1"/>
    </source>
</evidence>
<keyword evidence="1" id="KW-1133">Transmembrane helix</keyword>
<feature type="transmembrane region" description="Helical" evidence="1">
    <location>
        <begin position="15"/>
        <end position="35"/>
    </location>
</feature>
<evidence type="ECO:0000256" key="1">
    <source>
        <dbReference type="SAM" id="Phobius"/>
    </source>
</evidence>
<keyword evidence="1" id="KW-0472">Membrane</keyword>
<sequence>MAANYSKNIKQNQNIHFISPDICIVFTILLVSWNCHMDEEPLMMSDKLSRYLTKFLFSISLKTNEDKKKIKQI</sequence>
<gene>
    <name evidence="2" type="ORF">OCBIM_22000062mg</name>
</gene>
<dbReference type="AlphaFoldDB" id="A0A0L8G5F1"/>
<accession>A0A0L8G5F1</accession>
<name>A0A0L8G5F1_OCTBM</name>
<reference evidence="2" key="1">
    <citation type="submission" date="2015-07" db="EMBL/GenBank/DDBJ databases">
        <title>MeaNS - Measles Nucleotide Surveillance Program.</title>
        <authorList>
            <person name="Tran T."/>
            <person name="Druce J."/>
        </authorList>
    </citation>
    <scope>NUCLEOTIDE SEQUENCE</scope>
    <source>
        <strain evidence="2">UCB-OBI-ISO-001</strain>
        <tissue evidence="2">Gonad</tissue>
    </source>
</reference>
<dbReference type="EMBL" id="KQ423839">
    <property type="protein sequence ID" value="KOF72079.1"/>
    <property type="molecule type" value="Genomic_DNA"/>
</dbReference>
<proteinExistence type="predicted"/>